<dbReference type="Pfam" id="PF03466">
    <property type="entry name" value="LysR_substrate"/>
    <property type="match status" value="1"/>
</dbReference>
<evidence type="ECO:0000313" key="6">
    <source>
        <dbReference type="EMBL" id="CDR17811.1"/>
    </source>
</evidence>
<accession>A0A061ABH0</accession>
<dbReference type="InterPro" id="IPR005119">
    <property type="entry name" value="LysR_subst-bd"/>
</dbReference>
<evidence type="ECO:0000256" key="3">
    <source>
        <dbReference type="ARBA" id="ARBA00023125"/>
    </source>
</evidence>
<evidence type="ECO:0000313" key="8">
    <source>
        <dbReference type="Proteomes" id="UP000756710"/>
    </source>
</evidence>
<dbReference type="HOGENOM" id="CLU_039613_6_0_11"/>
<dbReference type="InterPro" id="IPR036388">
    <property type="entry name" value="WH-like_DNA-bd_sf"/>
</dbReference>
<dbReference type="InterPro" id="IPR000847">
    <property type="entry name" value="LysR_HTH_N"/>
</dbReference>
<dbReference type="EMBL" id="JAGGLR010000012">
    <property type="protein sequence ID" value="MBP2063602.1"/>
    <property type="molecule type" value="Genomic_DNA"/>
</dbReference>
<dbReference type="GO" id="GO:0003700">
    <property type="term" value="F:DNA-binding transcription factor activity"/>
    <property type="evidence" value="ECO:0007669"/>
    <property type="project" value="InterPro"/>
</dbReference>
<organism evidence="6">
    <name type="scientific">Streptomyces iranensis</name>
    <dbReference type="NCBI Taxonomy" id="576784"/>
    <lineage>
        <taxon>Bacteria</taxon>
        <taxon>Bacillati</taxon>
        <taxon>Actinomycetota</taxon>
        <taxon>Actinomycetes</taxon>
        <taxon>Kitasatosporales</taxon>
        <taxon>Streptomycetaceae</taxon>
        <taxon>Streptomyces</taxon>
        <taxon>Streptomyces violaceusniger group</taxon>
    </lineage>
</organism>
<evidence type="ECO:0000256" key="1">
    <source>
        <dbReference type="ARBA" id="ARBA00009437"/>
    </source>
</evidence>
<dbReference type="GO" id="GO:0032993">
    <property type="term" value="C:protein-DNA complex"/>
    <property type="evidence" value="ECO:0007669"/>
    <property type="project" value="TreeGrafter"/>
</dbReference>
<comment type="similarity">
    <text evidence="1">Belongs to the LysR transcriptional regulatory family.</text>
</comment>
<dbReference type="SUPFAM" id="SSF53850">
    <property type="entry name" value="Periplasmic binding protein-like II"/>
    <property type="match status" value="1"/>
</dbReference>
<sequence>MLELRQFEVLRAIAREGSLAAAARSLHYSQPTIAHHLAAIESHFGAPLVHRGPRGVRLTEVGRLVLPHAEAVLGRVGLVEQEVRALVEHGAMSLHVGTFPTAGALLLPPAVRQLAEDGVRVSLTEGELPTLVKALRGGGVQIALVYSQPGEPLDLGEEFVLHHLLDDPLLLALPGNHPLAGLDRVPLGQLRDAGWIMGTSDWDPCDRALGWACAQEGFEPVRVMRTDDYGMLKGFVAAGTAVALIPRLALTGHESDPDLAIRPVDGPLLARRISVAMLRSTVSDAADTLREALTQQAGKITQAWCETPA</sequence>
<gene>
    <name evidence="7" type="ORF">J2Z30_004623</name>
    <name evidence="6" type="ORF">SIRAN9784</name>
</gene>
<dbReference type="InterPro" id="IPR036390">
    <property type="entry name" value="WH_DNA-bd_sf"/>
</dbReference>
<dbReference type="Gene3D" id="1.10.10.10">
    <property type="entry name" value="Winged helix-like DNA-binding domain superfamily/Winged helix DNA-binding domain"/>
    <property type="match status" value="1"/>
</dbReference>
<keyword evidence="8" id="KW-1185">Reference proteome</keyword>
<dbReference type="Gene3D" id="3.40.190.10">
    <property type="entry name" value="Periplasmic binding protein-like II"/>
    <property type="match status" value="2"/>
</dbReference>
<name>A0A061ABH0_9ACTN</name>
<evidence type="ECO:0000259" key="5">
    <source>
        <dbReference type="PROSITE" id="PS50931"/>
    </source>
</evidence>
<dbReference type="RefSeq" id="WP_044580447.1">
    <property type="nucleotide sequence ID" value="NZ_BAABDR010000100.1"/>
</dbReference>
<dbReference type="EMBL" id="LK022848">
    <property type="protein sequence ID" value="CDR17811.1"/>
    <property type="molecule type" value="Genomic_DNA"/>
</dbReference>
<dbReference type="AlphaFoldDB" id="A0A061ABH0"/>
<keyword evidence="2" id="KW-0805">Transcription regulation</keyword>
<keyword evidence="3 7" id="KW-0238">DNA-binding</keyword>
<dbReference type="PANTHER" id="PTHR30346:SF29">
    <property type="entry name" value="LYSR SUBSTRATE-BINDING"/>
    <property type="match status" value="1"/>
</dbReference>
<dbReference type="Proteomes" id="UP000756710">
    <property type="component" value="Unassembled WGS sequence"/>
</dbReference>
<proteinExistence type="inferred from homology"/>
<dbReference type="Pfam" id="PF00126">
    <property type="entry name" value="HTH_1"/>
    <property type="match status" value="1"/>
</dbReference>
<reference evidence="7 8" key="2">
    <citation type="submission" date="2021-03" db="EMBL/GenBank/DDBJ databases">
        <title>Genomic Encyclopedia of Type Strains, Phase IV (KMG-IV): sequencing the most valuable type-strain genomes for metagenomic binning, comparative biology and taxonomic classification.</title>
        <authorList>
            <person name="Goeker M."/>
        </authorList>
    </citation>
    <scope>NUCLEOTIDE SEQUENCE [LARGE SCALE GENOMIC DNA]</scope>
    <source>
        <strain evidence="7 8">DSM 41954</strain>
    </source>
</reference>
<dbReference type="PROSITE" id="PS50931">
    <property type="entry name" value="HTH_LYSR"/>
    <property type="match status" value="1"/>
</dbReference>
<evidence type="ECO:0000313" key="7">
    <source>
        <dbReference type="EMBL" id="MBP2063602.1"/>
    </source>
</evidence>
<feature type="domain" description="HTH lysR-type" evidence="5">
    <location>
        <begin position="2"/>
        <end position="59"/>
    </location>
</feature>
<reference evidence="6" key="1">
    <citation type="submission" date="2014-05" db="EMBL/GenBank/DDBJ databases">
        <authorList>
            <person name="Horn Fabian"/>
        </authorList>
    </citation>
    <scope>NUCLEOTIDE SEQUENCE</scope>
</reference>
<evidence type="ECO:0000256" key="2">
    <source>
        <dbReference type="ARBA" id="ARBA00023015"/>
    </source>
</evidence>
<dbReference type="PANTHER" id="PTHR30346">
    <property type="entry name" value="TRANSCRIPTIONAL DUAL REGULATOR HCAR-RELATED"/>
    <property type="match status" value="1"/>
</dbReference>
<evidence type="ECO:0000256" key="4">
    <source>
        <dbReference type="ARBA" id="ARBA00023163"/>
    </source>
</evidence>
<protein>
    <submittedName>
        <fullName evidence="7">DNA-binding transcriptional LysR family regulator</fullName>
    </submittedName>
    <submittedName>
        <fullName evidence="6">Transcriptional regulator, LysR family</fullName>
    </submittedName>
</protein>
<dbReference type="GO" id="GO:0003677">
    <property type="term" value="F:DNA binding"/>
    <property type="evidence" value="ECO:0007669"/>
    <property type="project" value="UniProtKB-KW"/>
</dbReference>
<keyword evidence="4" id="KW-0804">Transcription</keyword>
<dbReference type="SUPFAM" id="SSF46785">
    <property type="entry name" value="Winged helix' DNA-binding domain"/>
    <property type="match status" value="1"/>
</dbReference>